<evidence type="ECO:0000313" key="3">
    <source>
        <dbReference type="Proteomes" id="UP000608345"/>
    </source>
</evidence>
<reference evidence="2" key="1">
    <citation type="journal article" date="2014" name="Int. J. Syst. Evol. Microbiol.">
        <title>Complete genome sequence of Corynebacterium casei LMG S-19264T (=DSM 44701T), isolated from a smear-ripened cheese.</title>
        <authorList>
            <consortium name="US DOE Joint Genome Institute (JGI-PGF)"/>
            <person name="Walter F."/>
            <person name="Albersmeier A."/>
            <person name="Kalinowski J."/>
            <person name="Ruckert C."/>
        </authorList>
    </citation>
    <scope>NUCLEOTIDE SEQUENCE</scope>
    <source>
        <strain evidence="2">KCTC 23732</strain>
    </source>
</reference>
<feature type="domain" description="ATPase AAA-type core" evidence="1">
    <location>
        <begin position="52"/>
        <end position="373"/>
    </location>
</feature>
<dbReference type="AlphaFoldDB" id="A0A918N113"/>
<name>A0A918N113_9BURK</name>
<dbReference type="Gene3D" id="3.40.50.300">
    <property type="entry name" value="P-loop containing nucleotide triphosphate hydrolases"/>
    <property type="match status" value="1"/>
</dbReference>
<evidence type="ECO:0000313" key="2">
    <source>
        <dbReference type="EMBL" id="GGW96521.1"/>
    </source>
</evidence>
<dbReference type="Pfam" id="PF13304">
    <property type="entry name" value="AAA_21"/>
    <property type="match status" value="1"/>
</dbReference>
<dbReference type="SUPFAM" id="SSF52540">
    <property type="entry name" value="P-loop containing nucleoside triphosphate hydrolases"/>
    <property type="match status" value="1"/>
</dbReference>
<dbReference type="GO" id="GO:0016887">
    <property type="term" value="F:ATP hydrolysis activity"/>
    <property type="evidence" value="ECO:0007669"/>
    <property type="project" value="InterPro"/>
</dbReference>
<dbReference type="Proteomes" id="UP000608345">
    <property type="component" value="Unassembled WGS sequence"/>
</dbReference>
<protein>
    <submittedName>
        <fullName evidence="2">Abortive infection protein</fullName>
    </submittedName>
</protein>
<dbReference type="InterPro" id="IPR027417">
    <property type="entry name" value="P-loop_NTPase"/>
</dbReference>
<dbReference type="InterPro" id="IPR003959">
    <property type="entry name" value="ATPase_AAA_core"/>
</dbReference>
<accession>A0A918N113</accession>
<organism evidence="2 3">
    <name type="scientific">Advenella faeciporci</name>
    <dbReference type="NCBI Taxonomy" id="797535"/>
    <lineage>
        <taxon>Bacteria</taxon>
        <taxon>Pseudomonadati</taxon>
        <taxon>Pseudomonadota</taxon>
        <taxon>Betaproteobacteria</taxon>
        <taxon>Burkholderiales</taxon>
        <taxon>Alcaligenaceae</taxon>
    </lineage>
</organism>
<keyword evidence="3" id="KW-1185">Reference proteome</keyword>
<reference evidence="2" key="2">
    <citation type="submission" date="2020-09" db="EMBL/GenBank/DDBJ databases">
        <authorList>
            <person name="Sun Q."/>
            <person name="Kim S."/>
        </authorList>
    </citation>
    <scope>NUCLEOTIDE SEQUENCE</scope>
    <source>
        <strain evidence="2">KCTC 23732</strain>
    </source>
</reference>
<dbReference type="GO" id="GO:0005524">
    <property type="term" value="F:ATP binding"/>
    <property type="evidence" value="ECO:0007669"/>
    <property type="project" value="InterPro"/>
</dbReference>
<comment type="caution">
    <text evidence="2">The sequence shown here is derived from an EMBL/GenBank/DDBJ whole genome shotgun (WGS) entry which is preliminary data.</text>
</comment>
<proteinExistence type="predicted"/>
<sequence>MLVSFSIENILSFKDTQTLRMDAVSHGKDDINSINWIAVAEGSKERLLKSALIFGANASGKSNYIRSISLFRNIMLRSQAALEEESYPIKQLTPFLLTKKSIQQPSIMEVVFYESGIRYRYGLEIKGEKIQAEWLFYTPKTRETQLFIREGETIEFNKEGFSEAASLVKNGKIQHTRDNVPFISVLATHNGMHASNVIRWVNRLAIISGAEEHGYMNFTIELMKKDPDFKLWLLDILQVFQIENLEVVEVEAPIVNLKIADEHAELQELLTSFNRFSKKRKAQKLLVTKKAFSEDGDFNIDFPLDFESDGTKKLIHLLGPIYDSIKNKRILIIDEVEAKFHTLLTRHLFQIYHQKNTTGSQIIAAAHDTSLMDTRYFRRDQIWFINKNAQGSSEIYSLVEFKEKARQLKQEYGSDYLAGAFGAISLFESIRQIEEVM</sequence>
<evidence type="ECO:0000259" key="1">
    <source>
        <dbReference type="Pfam" id="PF13304"/>
    </source>
</evidence>
<dbReference type="PANTHER" id="PTHR40396">
    <property type="entry name" value="ATPASE-LIKE PROTEIN"/>
    <property type="match status" value="1"/>
</dbReference>
<gene>
    <name evidence="2" type="ORF">GCM10011450_27560</name>
</gene>
<dbReference type="PANTHER" id="PTHR40396:SF1">
    <property type="entry name" value="ATPASE AAA-TYPE CORE DOMAIN-CONTAINING PROTEIN"/>
    <property type="match status" value="1"/>
</dbReference>
<dbReference type="EMBL" id="BMYS01000031">
    <property type="protein sequence ID" value="GGW96521.1"/>
    <property type="molecule type" value="Genomic_DNA"/>
</dbReference>